<dbReference type="RefSeq" id="WP_272779792.1">
    <property type="nucleotide sequence ID" value="NZ_JAQQLI010000056.1"/>
</dbReference>
<dbReference type="SUPFAM" id="SSF53448">
    <property type="entry name" value="Nucleotide-diphospho-sugar transferases"/>
    <property type="match status" value="1"/>
</dbReference>
<dbReference type="Proteomes" id="UP001165652">
    <property type="component" value="Unassembled WGS sequence"/>
</dbReference>
<dbReference type="NCBIfam" id="TIGR04282">
    <property type="entry name" value="glyco_like_cofC"/>
    <property type="match status" value="1"/>
</dbReference>
<dbReference type="Gene3D" id="3.90.550.10">
    <property type="entry name" value="Spore Coat Polysaccharide Biosynthesis Protein SpsA, Chain A"/>
    <property type="match status" value="1"/>
</dbReference>
<evidence type="ECO:0000313" key="2">
    <source>
        <dbReference type="Proteomes" id="UP001165652"/>
    </source>
</evidence>
<keyword evidence="2" id="KW-1185">Reference proteome</keyword>
<comment type="caution">
    <text evidence="1">The sequence shown here is derived from an EMBL/GenBank/DDBJ whole genome shotgun (WGS) entry which is preliminary data.</text>
</comment>
<protein>
    <submittedName>
        <fullName evidence="1">TIGR04282 family arsenosugar biosynthesis glycosyltransferase</fullName>
    </submittedName>
</protein>
<reference evidence="1" key="2">
    <citation type="submission" date="2023-02" db="EMBL/GenBank/DDBJ databases">
        <authorList>
            <person name="Rayyan A."/>
            <person name="Meyer T."/>
            <person name="Kyndt J.A."/>
        </authorList>
    </citation>
    <scope>NUCLEOTIDE SEQUENCE</scope>
    <source>
        <strain evidence="1">DSM 9987</strain>
    </source>
</reference>
<organism evidence="1 2">
    <name type="scientific">Rhodoplanes tepidamans</name>
    <name type="common">Rhodoplanes cryptolactis</name>
    <dbReference type="NCBI Taxonomy" id="200616"/>
    <lineage>
        <taxon>Bacteria</taxon>
        <taxon>Pseudomonadati</taxon>
        <taxon>Pseudomonadota</taxon>
        <taxon>Alphaproteobacteria</taxon>
        <taxon>Hyphomicrobiales</taxon>
        <taxon>Nitrobacteraceae</taxon>
        <taxon>Rhodoplanes</taxon>
    </lineage>
</organism>
<accession>A0ABT5JHW3</accession>
<dbReference type="InterPro" id="IPR018641">
    <property type="entry name" value="Trfase_1_rSAM/seldom-assoc"/>
</dbReference>
<name>A0ABT5JHW3_RHOTP</name>
<dbReference type="InterPro" id="IPR029044">
    <property type="entry name" value="Nucleotide-diphossugar_trans"/>
</dbReference>
<dbReference type="PANTHER" id="PTHR36529:SF1">
    <property type="entry name" value="GLYCOSYLTRANSFERASE"/>
    <property type="match status" value="1"/>
</dbReference>
<reference evidence="1" key="1">
    <citation type="journal article" date="2023" name="Microbiol Resour">
        <title>Genome Sequences of Rhodoplanes serenus and Two Thermotolerant Strains, Rhodoplanes tepidamans and 'Rhodoplanes cryptolactis,' Further Refine the Genus.</title>
        <authorList>
            <person name="Rayyan A.A."/>
            <person name="Kyndt J.A."/>
        </authorList>
    </citation>
    <scope>NUCLEOTIDE SEQUENCE</scope>
    <source>
        <strain evidence="1">DSM 9987</strain>
    </source>
</reference>
<dbReference type="Pfam" id="PF09837">
    <property type="entry name" value="DUF2064"/>
    <property type="match status" value="1"/>
</dbReference>
<dbReference type="EMBL" id="JAQQLI010000056">
    <property type="protein sequence ID" value="MDC7788961.1"/>
    <property type="molecule type" value="Genomic_DNA"/>
</dbReference>
<dbReference type="PANTHER" id="PTHR36529">
    <property type="entry name" value="SLL1095 PROTEIN"/>
    <property type="match status" value="1"/>
</dbReference>
<proteinExistence type="predicted"/>
<sequence>MAEPVAIAILAKAPVAGLAKTRLIPALGPEGAAALQARLTAQAVRTAAAAGTGPLALWATPDATHPSFADLARGHRLTLACQPDGDLGTRMLAAVAAASGPALVIGTDCPALTPAHLAACAATLRDGIDAVAIPAEDGGYVLIGLRRPEPAPFAGMTWGTAAVMAETRRRLARAGLSWREPARLWDVDRPADLVRLSRGPILPEPDLRSGTDAAACPAAR</sequence>
<evidence type="ECO:0000313" key="1">
    <source>
        <dbReference type="EMBL" id="MDC7788961.1"/>
    </source>
</evidence>
<gene>
    <name evidence="1" type="ORF">PQJ73_25040</name>
</gene>